<organism evidence="10 11">
    <name type="scientific">Candidatus Methanoplasma termitum</name>
    <dbReference type="NCBI Taxonomy" id="1577791"/>
    <lineage>
        <taxon>Archaea</taxon>
        <taxon>Methanobacteriati</taxon>
        <taxon>Thermoplasmatota</taxon>
        <taxon>Thermoplasmata</taxon>
        <taxon>Methanomassiliicoccales</taxon>
        <taxon>Methanomassiliicoccaceae</taxon>
        <taxon>Candidatus Methanoplasma</taxon>
    </lineage>
</organism>
<comment type="caution">
    <text evidence="9">Lacks conserved residue(s) required for the propagation of feature annotation.</text>
</comment>
<evidence type="ECO:0000256" key="3">
    <source>
        <dbReference type="ARBA" id="ARBA00022692"/>
    </source>
</evidence>
<feature type="transmembrane region" description="Helical" evidence="9">
    <location>
        <begin position="132"/>
        <end position="165"/>
    </location>
</feature>
<feature type="transmembrane region" description="Helical" evidence="9">
    <location>
        <begin position="432"/>
        <end position="451"/>
    </location>
</feature>
<evidence type="ECO:0000313" key="11">
    <source>
        <dbReference type="Proteomes" id="UP000030787"/>
    </source>
</evidence>
<keyword evidence="4 9" id="KW-0460">Magnesium</keyword>
<feature type="transmembrane region" description="Helical" evidence="9">
    <location>
        <begin position="496"/>
        <end position="515"/>
    </location>
</feature>
<keyword evidence="7 9" id="KW-0406">Ion transport</keyword>
<feature type="transmembrane region" description="Helical" evidence="9">
    <location>
        <begin position="637"/>
        <end position="658"/>
    </location>
</feature>
<dbReference type="GeneID" id="24818041"/>
<feature type="transmembrane region" description="Helical" evidence="9">
    <location>
        <begin position="87"/>
        <end position="111"/>
    </location>
</feature>
<dbReference type="OrthoDB" id="53167at2157"/>
<dbReference type="PANTHER" id="PTHR31998">
    <property type="entry name" value="K(+)-INSENSITIVE PYROPHOSPHATE-ENERGIZED PROTON PUMP"/>
    <property type="match status" value="1"/>
</dbReference>
<feature type="transmembrane region" description="Helical" evidence="9">
    <location>
        <begin position="535"/>
        <end position="556"/>
    </location>
</feature>
<dbReference type="GO" id="GO:0000287">
    <property type="term" value="F:magnesium ion binding"/>
    <property type="evidence" value="ECO:0007669"/>
    <property type="project" value="UniProtKB-UniRule"/>
</dbReference>
<feature type="site" description="Determinant of potassium independence" evidence="9">
    <location>
        <position position="490"/>
    </location>
</feature>
<dbReference type="NCBIfam" id="NF001953">
    <property type="entry name" value="PRK00733.2-1"/>
    <property type="match status" value="1"/>
</dbReference>
<dbReference type="AlphaFoldDB" id="A0A0A7LFJ4"/>
<keyword evidence="11" id="KW-1185">Reference proteome</keyword>
<comment type="function">
    <text evidence="9">Proton pump that utilizes the energy of pyrophosphate hydrolysis as the driving force for proton movement across the membrane. Generates a proton motive force.</text>
</comment>
<dbReference type="PIRSF" id="PIRSF001265">
    <property type="entry name" value="H+-PPase"/>
    <property type="match status" value="1"/>
</dbReference>
<dbReference type="GO" id="GO:0009678">
    <property type="term" value="F:diphosphate hydrolysis-driven proton transmembrane transporter activity"/>
    <property type="evidence" value="ECO:0007669"/>
    <property type="project" value="UniProtKB-UniRule"/>
</dbReference>
<evidence type="ECO:0000256" key="8">
    <source>
        <dbReference type="ARBA" id="ARBA00023136"/>
    </source>
</evidence>
<dbReference type="EMBL" id="CP010070">
    <property type="protein sequence ID" value="AIZ56266.1"/>
    <property type="molecule type" value="Genomic_DNA"/>
</dbReference>
<evidence type="ECO:0000256" key="7">
    <source>
        <dbReference type="ARBA" id="ARBA00023065"/>
    </source>
</evidence>
<dbReference type="HAMAP" id="MF_01129">
    <property type="entry name" value="PPase_energized_pump"/>
    <property type="match status" value="1"/>
</dbReference>
<protein>
    <recommendedName>
        <fullName evidence="9">K(+)-insensitive pyrophosphate-energized proton pump</fullName>
        <ecNumber evidence="9">7.1.3.1</ecNumber>
    </recommendedName>
    <alternativeName>
        <fullName evidence="9">Membrane-bound proton-translocating pyrophosphatase</fullName>
    </alternativeName>
    <alternativeName>
        <fullName evidence="9">Pyrophosphate-energized inorganic pyrophosphatase</fullName>
        <shortName evidence="9">H(+)-PPase</shortName>
    </alternativeName>
</protein>
<keyword evidence="6 9" id="KW-1133">Transmembrane helix</keyword>
<keyword evidence="5 9" id="KW-1278">Translocase</keyword>
<keyword evidence="2 9" id="KW-0813">Transport</keyword>
<keyword evidence="3 9" id="KW-0812">Transmembrane</keyword>
<keyword evidence="9" id="KW-1003">Cell membrane</keyword>
<feature type="transmembrane region" description="Helical" evidence="9">
    <location>
        <begin position="400"/>
        <end position="420"/>
    </location>
</feature>
<accession>A0A0A7LFJ4</accession>
<name>A0A0A7LFJ4_9ARCH</name>
<dbReference type="HOGENOM" id="CLU_008743_3_1_2"/>
<feature type="transmembrane region" description="Helical" evidence="9">
    <location>
        <begin position="341"/>
        <end position="362"/>
    </location>
</feature>
<gene>
    <name evidence="10" type="primary">hppA1</name>
    <name evidence="9" type="synonym">hppA</name>
    <name evidence="10" type="ORF">Mpt1_c03710</name>
</gene>
<feature type="transmembrane region" description="Helical" evidence="9">
    <location>
        <begin position="314"/>
        <end position="335"/>
    </location>
</feature>
<evidence type="ECO:0000256" key="1">
    <source>
        <dbReference type="ARBA" id="ARBA00004127"/>
    </source>
</evidence>
<dbReference type="GO" id="GO:0004427">
    <property type="term" value="F:inorganic diphosphate phosphatase activity"/>
    <property type="evidence" value="ECO:0007669"/>
    <property type="project" value="UniProtKB-UniRule"/>
</dbReference>
<dbReference type="GO" id="GO:0005886">
    <property type="term" value="C:plasma membrane"/>
    <property type="evidence" value="ECO:0007669"/>
    <property type="project" value="UniProtKB-SubCell"/>
</dbReference>
<dbReference type="GO" id="GO:0012505">
    <property type="term" value="C:endomembrane system"/>
    <property type="evidence" value="ECO:0007669"/>
    <property type="project" value="UniProtKB-SubCell"/>
</dbReference>
<keyword evidence="9" id="KW-0375">Hydrogen ion transport</keyword>
<feature type="transmembrane region" description="Helical" evidence="9">
    <location>
        <begin position="250"/>
        <end position="271"/>
    </location>
</feature>
<dbReference type="NCBIfam" id="NF001960">
    <property type="entry name" value="PRK00733.3-5"/>
    <property type="match status" value="1"/>
</dbReference>
<feature type="transmembrane region" description="Helical" evidence="9">
    <location>
        <begin position="277"/>
        <end position="302"/>
    </location>
</feature>
<comment type="subcellular location">
    <subcellularLocation>
        <location evidence="9">Cell membrane</location>
        <topology evidence="9">Multi-pass membrane protein</topology>
    </subcellularLocation>
    <subcellularLocation>
        <location evidence="1">Endomembrane system</location>
        <topology evidence="1">Multi-pass membrane protein</topology>
    </subcellularLocation>
</comment>
<feature type="transmembrane region" description="Helical" evidence="9">
    <location>
        <begin position="708"/>
        <end position="726"/>
    </location>
</feature>
<sequence length="727" mass="77105">MIDILDTNNMLFMIPIAAVVALIFALYFFRNIWSRDKGTPEMQKISDAIETGAMAYLRRQYMTIGIISIILAIVLALAGLVESFQNYLGWKVAIAFLIGAGFSILSGFIGMKISVNANIRTASAAQKSFKDAFVCSFRGGAISGIAVSTLSLVGLFAVFFVYFSLQDENMVKTLHAVVGYAFGASFAALFAQLGGGIYTKAADVGADLVGKVEAGIPEDDPRNPAVIADLVGDNVGDCAGRGADIFESTAAEIIGSMVIGTAVLTAAGWMVPGHYNWVFLPLVLMAFGLIASLIGILCVRMREDEVNVFKQLNLGYYITIVLVVVFMTIATYFMLHQDTSQWYFFVGAGIVGIVLGLAIVYITQYYTGDHKPVKGIADASETGAATNVIEGIAVGMESTVLPVICIVVAIIASYMLGYFAAPDGASPMAFGLYGTAIGTIAMLASSAFILAEDTFGPITDNAGGIAEMSNQPDEVRARTDKLDMAGNTTKALTKGYAMASAALAAFLLFAAFFEIVAEIKGVELTQVFQINIGQPLIFCGALIGAVLVFFFASLAIRAVRRAAGEMIEEVRRQFREDPGIMAGTSEPGYAQCVDIATRGALRAMVVPAMLPILVPVVFGIIYRLAFGGTEEFRDFSYMAVGALIMVGTIVGILMANFLNNGGGAWDNAKKYIEEGNHGGKRSPAHSAAVVGDTIGDPFKDTAGPSIHVLVKLLSTVCLVTAVLFVVV</sequence>
<feature type="transmembrane region" description="Helical" evidence="9">
    <location>
        <begin position="12"/>
        <end position="29"/>
    </location>
</feature>
<evidence type="ECO:0000256" key="4">
    <source>
        <dbReference type="ARBA" id="ARBA00022842"/>
    </source>
</evidence>
<reference evidence="10 11" key="1">
    <citation type="journal article" date="2014" name="Appl. Environ. Microbiol.">
        <title>Comparative Genome Analysis of 'Candidatus Methanoplasma termitum' Indicates a New Mode of Energy Metabolism in the Seventh Order of Methanogens.</title>
        <authorList>
            <person name="Lang K."/>
            <person name="Schuldes J."/>
            <person name="Klingl A."/>
            <person name="Poehlein A."/>
            <person name="Daniel R."/>
            <person name="Brune A."/>
        </authorList>
    </citation>
    <scope>NUCLEOTIDE SEQUENCE [LARGE SCALE GENOMIC DNA]</scope>
    <source>
        <strain evidence="11">Mpt1</strain>
    </source>
</reference>
<dbReference type="RefSeq" id="WP_052399234.1">
    <property type="nucleotide sequence ID" value="NZ_CP010070.1"/>
</dbReference>
<evidence type="ECO:0000256" key="9">
    <source>
        <dbReference type="HAMAP-Rule" id="MF_01129"/>
    </source>
</evidence>
<proteinExistence type="inferred from homology"/>
<evidence type="ECO:0000256" key="6">
    <source>
        <dbReference type="ARBA" id="ARBA00022989"/>
    </source>
</evidence>
<dbReference type="KEGG" id="mear:Mpt1_c03710"/>
<dbReference type="Pfam" id="PF03030">
    <property type="entry name" value="H_PPase"/>
    <property type="match status" value="1"/>
</dbReference>
<dbReference type="InterPro" id="IPR004131">
    <property type="entry name" value="PPase-energised_H-pump"/>
</dbReference>
<evidence type="ECO:0000313" key="10">
    <source>
        <dbReference type="EMBL" id="AIZ56266.1"/>
    </source>
</evidence>
<dbReference type="NCBIfam" id="TIGR01104">
    <property type="entry name" value="V_PPase"/>
    <property type="match status" value="1"/>
</dbReference>
<feature type="transmembrane region" description="Helical" evidence="9">
    <location>
        <begin position="177"/>
        <end position="198"/>
    </location>
</feature>
<comment type="cofactor">
    <cofactor evidence="9">
        <name>Mg(2+)</name>
        <dbReference type="ChEBI" id="CHEBI:18420"/>
    </cofactor>
</comment>
<evidence type="ECO:0000256" key="5">
    <source>
        <dbReference type="ARBA" id="ARBA00022967"/>
    </source>
</evidence>
<keyword evidence="8 9" id="KW-0472">Membrane</keyword>
<comment type="subunit">
    <text evidence="9">Homodimer.</text>
</comment>
<dbReference type="EC" id="7.1.3.1" evidence="9"/>
<feature type="transmembrane region" description="Helical" evidence="9">
    <location>
        <begin position="61"/>
        <end position="81"/>
    </location>
</feature>
<dbReference type="Proteomes" id="UP000030787">
    <property type="component" value="Chromosome"/>
</dbReference>
<keyword evidence="10" id="KW-0378">Hydrolase</keyword>
<comment type="similarity">
    <text evidence="9">Belongs to the H(+)-translocating pyrophosphatase (TC 3.A.10) family. K(+)-insensitive subfamily.</text>
</comment>
<feature type="transmembrane region" description="Helical" evidence="9">
    <location>
        <begin position="605"/>
        <end position="625"/>
    </location>
</feature>
<evidence type="ECO:0000256" key="2">
    <source>
        <dbReference type="ARBA" id="ARBA00022448"/>
    </source>
</evidence>
<dbReference type="STRING" id="1577791.Mpt1_c03710"/>
<comment type="catalytic activity">
    <reaction evidence="9">
        <text>diphosphate + H2O + H(+)(in) = 2 phosphate + 2 H(+)(out)</text>
        <dbReference type="Rhea" id="RHEA:13973"/>
        <dbReference type="ChEBI" id="CHEBI:15377"/>
        <dbReference type="ChEBI" id="CHEBI:15378"/>
        <dbReference type="ChEBI" id="CHEBI:33019"/>
        <dbReference type="ChEBI" id="CHEBI:43474"/>
        <dbReference type="EC" id="7.1.3.1"/>
    </reaction>
</comment>